<comment type="caution">
    <text evidence="1">The sequence shown here is derived from an EMBL/GenBank/DDBJ whole genome shotgun (WGS) entry which is preliminary data.</text>
</comment>
<name>A0ABV0TRL1_9TELE</name>
<evidence type="ECO:0000313" key="2">
    <source>
        <dbReference type="Proteomes" id="UP001482620"/>
    </source>
</evidence>
<sequence length="138" mass="15136">MSRSEPRTWQRAMEQSQTQLQAFRGRVFAEDVTHSVAAARLLRIPQVTSSSSPPLTRRSSALFSMSHVCFKGSTSHLVDSGGTKKLRKCLSSTHIQALTWRGLLFEGHLSVGLSLDNALPCFSPQVQKVIRSTHSASG</sequence>
<proteinExistence type="predicted"/>
<accession>A0ABV0TRL1</accession>
<dbReference type="Proteomes" id="UP001482620">
    <property type="component" value="Unassembled WGS sequence"/>
</dbReference>
<protein>
    <submittedName>
        <fullName evidence="1">Uncharacterized protein</fullName>
    </submittedName>
</protein>
<keyword evidence="2" id="KW-1185">Reference proteome</keyword>
<reference evidence="1 2" key="1">
    <citation type="submission" date="2021-06" db="EMBL/GenBank/DDBJ databases">
        <authorList>
            <person name="Palmer J.M."/>
        </authorList>
    </citation>
    <scope>NUCLEOTIDE SEQUENCE [LARGE SCALE GENOMIC DNA]</scope>
    <source>
        <strain evidence="2">if_2019</strain>
        <tissue evidence="1">Muscle</tissue>
    </source>
</reference>
<dbReference type="EMBL" id="JAHRIQ010040421">
    <property type="protein sequence ID" value="MEQ2234621.1"/>
    <property type="molecule type" value="Genomic_DNA"/>
</dbReference>
<evidence type="ECO:0000313" key="1">
    <source>
        <dbReference type="EMBL" id="MEQ2234621.1"/>
    </source>
</evidence>
<organism evidence="1 2">
    <name type="scientific">Ilyodon furcidens</name>
    <name type="common">goldbreast splitfin</name>
    <dbReference type="NCBI Taxonomy" id="33524"/>
    <lineage>
        <taxon>Eukaryota</taxon>
        <taxon>Metazoa</taxon>
        <taxon>Chordata</taxon>
        <taxon>Craniata</taxon>
        <taxon>Vertebrata</taxon>
        <taxon>Euteleostomi</taxon>
        <taxon>Actinopterygii</taxon>
        <taxon>Neopterygii</taxon>
        <taxon>Teleostei</taxon>
        <taxon>Neoteleostei</taxon>
        <taxon>Acanthomorphata</taxon>
        <taxon>Ovalentaria</taxon>
        <taxon>Atherinomorphae</taxon>
        <taxon>Cyprinodontiformes</taxon>
        <taxon>Goodeidae</taxon>
        <taxon>Ilyodon</taxon>
    </lineage>
</organism>
<gene>
    <name evidence="1" type="ORF">ILYODFUR_033387</name>
</gene>